<keyword evidence="8" id="KW-1185">Reference proteome</keyword>
<feature type="transmembrane region" description="Helical" evidence="6">
    <location>
        <begin position="352"/>
        <end position="372"/>
    </location>
</feature>
<dbReference type="Proteomes" id="UP000657918">
    <property type="component" value="Chromosome 4"/>
</dbReference>
<dbReference type="PANTHER" id="PTHR42893">
    <property type="entry name" value="PROTEIN DETOXIFICATION 44, CHLOROPLASTIC-RELATED"/>
    <property type="match status" value="1"/>
</dbReference>
<feature type="transmembrane region" description="Helical" evidence="6">
    <location>
        <begin position="323"/>
        <end position="346"/>
    </location>
</feature>
<keyword evidence="3 6" id="KW-0812">Transmembrane</keyword>
<evidence type="ECO:0000256" key="5">
    <source>
        <dbReference type="ARBA" id="ARBA00023136"/>
    </source>
</evidence>
<feature type="transmembrane region" description="Helical" evidence="6">
    <location>
        <begin position="195"/>
        <end position="219"/>
    </location>
</feature>
<evidence type="ECO:0000256" key="4">
    <source>
        <dbReference type="ARBA" id="ARBA00022989"/>
    </source>
</evidence>
<feature type="transmembrane region" description="Helical" evidence="6">
    <location>
        <begin position="487"/>
        <end position="505"/>
    </location>
</feature>
<evidence type="ECO:0000256" key="2">
    <source>
        <dbReference type="ARBA" id="ARBA00010199"/>
    </source>
</evidence>
<sequence>MQSKTLTLSSHIPPQKHNLKKISRSSLLFKNPRPSSLPSQQFQTSLSPLKNHHGPLLIYCIGSSQEVFSGKSEGEIENDGNSGLVSVSKEEEKIVEVSTRRREDFAKKDIWNQIKEVVMFSGPATGLWICGPLMSLISTAVIGQGSSTELAALGPGTVFCDNMNLLFMFLPIATSNMVATSLAKQDKYEVQHQISILLFVGFACGVLMLLLTQVLGSWALTAFSGSKNAHIVPAASKYVQIRGLAWPAVLYGLVSQSVSLGMKDSWGPLKVLVVASVVNGTGHLVLCSFLGYGIAGAAWSTIASQVIAAYMMIEALNKKGYNAFAISIPSPNEFSHILSIAAPVFVTMFSKVAFYTLMTYFATAMGTFTVAAHQVMIQMYGMCMACGEPLSQTAQSFMPEFLYGTKRSSEKARMLLKSLVIIGAILGVLVVSVGPFIAWRFPYLFTSDLKVIQEMHKVLILFFAALFVTPCTHSLEGTLLAGRDLKFISLSMTGCFCLGALLLTLVSSRGYGLPGCWCALGAFQWARFFSALQRLLSPKGILKSEPAVQYKPQEVKAA</sequence>
<evidence type="ECO:0000256" key="6">
    <source>
        <dbReference type="RuleBase" id="RU004914"/>
    </source>
</evidence>
<dbReference type="OrthoDB" id="423427at2759"/>
<proteinExistence type="inferred from homology"/>
<comment type="similarity">
    <text evidence="2 6">Belongs to the multi antimicrobial extrusion (MATE) (TC 2.A.66.1) family.</text>
</comment>
<evidence type="ECO:0000313" key="8">
    <source>
        <dbReference type="Proteomes" id="UP000657918"/>
    </source>
</evidence>
<dbReference type="InterPro" id="IPR002528">
    <property type="entry name" value="MATE_fam"/>
</dbReference>
<keyword evidence="5 6" id="KW-0472">Membrane</keyword>
<dbReference type="GO" id="GO:0015297">
    <property type="term" value="F:antiporter activity"/>
    <property type="evidence" value="ECO:0007669"/>
    <property type="project" value="InterPro"/>
</dbReference>
<protein>
    <recommendedName>
        <fullName evidence="6">Protein DETOXIFICATION</fullName>
    </recommendedName>
    <alternativeName>
        <fullName evidence="6">Multidrug and toxic compound extrusion protein</fullName>
    </alternativeName>
</protein>
<organism evidence="7 8">
    <name type="scientific">Salix dunnii</name>
    <dbReference type="NCBI Taxonomy" id="1413687"/>
    <lineage>
        <taxon>Eukaryota</taxon>
        <taxon>Viridiplantae</taxon>
        <taxon>Streptophyta</taxon>
        <taxon>Embryophyta</taxon>
        <taxon>Tracheophyta</taxon>
        <taxon>Spermatophyta</taxon>
        <taxon>Magnoliopsida</taxon>
        <taxon>eudicotyledons</taxon>
        <taxon>Gunneridae</taxon>
        <taxon>Pentapetalae</taxon>
        <taxon>rosids</taxon>
        <taxon>fabids</taxon>
        <taxon>Malpighiales</taxon>
        <taxon>Salicaceae</taxon>
        <taxon>Saliceae</taxon>
        <taxon>Salix</taxon>
    </lineage>
</organism>
<reference evidence="7 8" key="1">
    <citation type="submission" date="2020-10" db="EMBL/GenBank/DDBJ databases">
        <title>Plant Genome Project.</title>
        <authorList>
            <person name="Zhang R.-G."/>
        </authorList>
    </citation>
    <scope>NUCLEOTIDE SEQUENCE [LARGE SCALE GENOMIC DNA]</scope>
    <source>
        <strain evidence="7">FAFU-HL-1</strain>
        <tissue evidence="7">Leaf</tissue>
    </source>
</reference>
<name>A0A835N0Z3_9ROSI</name>
<dbReference type="AlphaFoldDB" id="A0A835N0Z3"/>
<accession>A0A835N0Z3</accession>
<evidence type="ECO:0000256" key="3">
    <source>
        <dbReference type="ARBA" id="ARBA00022692"/>
    </source>
</evidence>
<dbReference type="InterPro" id="IPR044644">
    <property type="entry name" value="DinF-like"/>
</dbReference>
<feature type="transmembrane region" description="Helical" evidence="6">
    <location>
        <begin position="415"/>
        <end position="438"/>
    </location>
</feature>
<dbReference type="Pfam" id="PF01554">
    <property type="entry name" value="MatE"/>
    <property type="match status" value="1"/>
</dbReference>
<dbReference type="PANTHER" id="PTHR42893:SF41">
    <property type="entry name" value="PROTEIN DETOXIFICATION"/>
    <property type="match status" value="1"/>
</dbReference>
<feature type="transmembrane region" description="Helical" evidence="6">
    <location>
        <begin position="458"/>
        <end position="475"/>
    </location>
</feature>
<comment type="caution">
    <text evidence="7">The sequence shown here is derived from an EMBL/GenBank/DDBJ whole genome shotgun (WGS) entry which is preliminary data.</text>
</comment>
<dbReference type="EMBL" id="JADGMS010000004">
    <property type="protein sequence ID" value="KAF9684409.1"/>
    <property type="molecule type" value="Genomic_DNA"/>
</dbReference>
<dbReference type="GO" id="GO:0042910">
    <property type="term" value="F:xenobiotic transmembrane transporter activity"/>
    <property type="evidence" value="ECO:0007669"/>
    <property type="project" value="InterPro"/>
</dbReference>
<feature type="transmembrane region" description="Helical" evidence="6">
    <location>
        <begin position="117"/>
        <end position="143"/>
    </location>
</feature>
<dbReference type="CDD" id="cd13136">
    <property type="entry name" value="MATE_DinF_like"/>
    <property type="match status" value="1"/>
</dbReference>
<keyword evidence="4 6" id="KW-1133">Transmembrane helix</keyword>
<evidence type="ECO:0000256" key="1">
    <source>
        <dbReference type="ARBA" id="ARBA00004141"/>
    </source>
</evidence>
<dbReference type="GO" id="GO:0016020">
    <property type="term" value="C:membrane"/>
    <property type="evidence" value="ECO:0007669"/>
    <property type="project" value="UniProtKB-SubCell"/>
</dbReference>
<gene>
    <name evidence="7" type="ORF">SADUNF_Sadunf04G0115300</name>
</gene>
<comment type="caution">
    <text evidence="6">Lacks conserved residue(s) required for the propagation of feature annotation.</text>
</comment>
<feature type="transmembrane region" description="Helical" evidence="6">
    <location>
        <begin position="271"/>
        <end position="291"/>
    </location>
</feature>
<evidence type="ECO:0000313" key="7">
    <source>
        <dbReference type="EMBL" id="KAF9684409.1"/>
    </source>
</evidence>
<comment type="subcellular location">
    <subcellularLocation>
        <location evidence="1">Membrane</location>
        <topology evidence="1">Multi-pass membrane protein</topology>
    </subcellularLocation>
</comment>